<reference evidence="3 4" key="1">
    <citation type="submission" date="2023-11" db="EMBL/GenBank/DDBJ databases">
        <title>An acidophilic fungus is an integral part of prey digestion in a carnivorous sundew plant.</title>
        <authorList>
            <person name="Tsai I.J."/>
        </authorList>
    </citation>
    <scope>NUCLEOTIDE SEQUENCE [LARGE SCALE GENOMIC DNA]</scope>
    <source>
        <strain evidence="3">169a</strain>
    </source>
</reference>
<dbReference type="PANTHER" id="PTHR13169">
    <property type="entry name" value="UBIQUITIN-LIKE PROTEIN 3 HCG-1 PROTEIN"/>
    <property type="match status" value="1"/>
</dbReference>
<dbReference type="Proteomes" id="UP001303373">
    <property type="component" value="Chromosome 13"/>
</dbReference>
<evidence type="ECO:0000313" key="3">
    <source>
        <dbReference type="EMBL" id="WPH04773.1"/>
    </source>
</evidence>
<dbReference type="InterPro" id="IPR039540">
    <property type="entry name" value="UBL3-like_ubiquitin_dom"/>
</dbReference>
<dbReference type="InterPro" id="IPR029071">
    <property type="entry name" value="Ubiquitin-like_domsf"/>
</dbReference>
<dbReference type="Gene3D" id="3.10.20.90">
    <property type="entry name" value="Phosphatidylinositol 3-kinase Catalytic Subunit, Chain A, domain 1"/>
    <property type="match status" value="1"/>
</dbReference>
<feature type="compositionally biased region" description="Polar residues" evidence="1">
    <location>
        <begin position="28"/>
        <end position="55"/>
    </location>
</feature>
<dbReference type="AlphaFoldDB" id="A0AAQ3MC51"/>
<evidence type="ECO:0000259" key="2">
    <source>
        <dbReference type="Pfam" id="PF13881"/>
    </source>
</evidence>
<protein>
    <recommendedName>
        <fullName evidence="2">UBL3-like ubiquitin domain-containing protein</fullName>
    </recommendedName>
</protein>
<proteinExistence type="predicted"/>
<feature type="domain" description="UBL3-like ubiquitin" evidence="2">
    <location>
        <begin position="167"/>
        <end position="249"/>
    </location>
</feature>
<dbReference type="InterPro" id="IPR040015">
    <property type="entry name" value="UBL3-like"/>
</dbReference>
<accession>A0AAQ3MC51</accession>
<organism evidence="3 4">
    <name type="scientific">Acrodontium crateriforme</name>
    <dbReference type="NCBI Taxonomy" id="150365"/>
    <lineage>
        <taxon>Eukaryota</taxon>
        <taxon>Fungi</taxon>
        <taxon>Dikarya</taxon>
        <taxon>Ascomycota</taxon>
        <taxon>Pezizomycotina</taxon>
        <taxon>Dothideomycetes</taxon>
        <taxon>Dothideomycetidae</taxon>
        <taxon>Mycosphaerellales</taxon>
        <taxon>Teratosphaeriaceae</taxon>
        <taxon>Acrodontium</taxon>
    </lineage>
</organism>
<feature type="compositionally biased region" description="Polar residues" evidence="1">
    <location>
        <begin position="64"/>
        <end position="92"/>
    </location>
</feature>
<evidence type="ECO:0000256" key="1">
    <source>
        <dbReference type="SAM" id="MobiDB-lite"/>
    </source>
</evidence>
<gene>
    <name evidence="3" type="ORF">R9X50_00766800</name>
</gene>
<feature type="region of interest" description="Disordered" evidence="1">
    <location>
        <begin position="21"/>
        <end position="96"/>
    </location>
</feature>
<name>A0AAQ3MC51_9PEZI</name>
<keyword evidence="4" id="KW-1185">Reference proteome</keyword>
<dbReference type="EMBL" id="CP138592">
    <property type="protein sequence ID" value="WPH04773.1"/>
    <property type="molecule type" value="Genomic_DNA"/>
</dbReference>
<dbReference type="SUPFAM" id="SSF54236">
    <property type="entry name" value="Ubiquitin-like"/>
    <property type="match status" value="1"/>
</dbReference>
<dbReference type="PANTHER" id="PTHR13169:SF0">
    <property type="entry name" value="UBIQUITIN-LIKE PROTEIN 3"/>
    <property type="match status" value="1"/>
</dbReference>
<dbReference type="Pfam" id="PF13881">
    <property type="entry name" value="Rad60-SLD_2"/>
    <property type="match status" value="1"/>
</dbReference>
<evidence type="ECO:0000313" key="4">
    <source>
        <dbReference type="Proteomes" id="UP001303373"/>
    </source>
</evidence>
<sequence>MADTTNTCALPLPDVITRQETAGAEYSLETSNTQEKSATNETTISQSLEPQQTAGASRIHDSVESAQPTTTASAVGMSSSTMQPLEPSSVNPTKHESEILSPIEQIPTTMSALGPATTDSVVQPTISAAAGPTLSITLMLTTGARHPYKIDEKYLVSRKVTTKGMKGSESEGEFDPREVSGYKLKELIWTDWRSEWEPRPASPSAIRLIIFGKMVDDKKSLKDYPFHLDSPNILHMTVKPADFDDDDGHGGKSASKVGSFRARDVEDGGAGCRCVIL</sequence>